<evidence type="ECO:0000313" key="4">
    <source>
        <dbReference type="EMBL" id="MFC0249629.1"/>
    </source>
</evidence>
<dbReference type="Proteomes" id="UP001589766">
    <property type="component" value="Unassembled WGS sequence"/>
</dbReference>
<keyword evidence="5" id="KW-1185">Reference proteome</keyword>
<dbReference type="InterPro" id="IPR051053">
    <property type="entry name" value="ECH/Chromodomain_protein"/>
</dbReference>
<gene>
    <name evidence="4" type="ORF">ACFFIO_14080</name>
</gene>
<dbReference type="InterPro" id="IPR029045">
    <property type="entry name" value="ClpP/crotonase-like_dom_sf"/>
</dbReference>
<organism evidence="4 5">
    <name type="scientific">Citricoccus parietis</name>
    <dbReference type="NCBI Taxonomy" id="592307"/>
    <lineage>
        <taxon>Bacteria</taxon>
        <taxon>Bacillati</taxon>
        <taxon>Actinomycetota</taxon>
        <taxon>Actinomycetes</taxon>
        <taxon>Micrococcales</taxon>
        <taxon>Micrococcaceae</taxon>
        <taxon>Citricoccus</taxon>
    </lineage>
</organism>
<evidence type="ECO:0000256" key="3">
    <source>
        <dbReference type="ARBA" id="ARBA00023235"/>
    </source>
</evidence>
<dbReference type="InterPro" id="IPR001753">
    <property type="entry name" value="Enoyl-CoA_hydra/iso"/>
</dbReference>
<dbReference type="EMBL" id="JBHLWH010000040">
    <property type="protein sequence ID" value="MFC0249629.1"/>
    <property type="molecule type" value="Genomic_DNA"/>
</dbReference>
<dbReference type="Gene3D" id="3.90.226.10">
    <property type="entry name" value="2-enoyl-CoA Hydratase, Chain A, domain 1"/>
    <property type="match status" value="1"/>
</dbReference>
<keyword evidence="3" id="KW-0413">Isomerase</keyword>
<dbReference type="RefSeq" id="WP_378042748.1">
    <property type="nucleotide sequence ID" value="NZ_JBHLWH010000040.1"/>
</dbReference>
<dbReference type="Pfam" id="PF00378">
    <property type="entry name" value="ECH_1"/>
    <property type="match status" value="1"/>
</dbReference>
<evidence type="ECO:0000256" key="2">
    <source>
        <dbReference type="ARBA" id="ARBA00023140"/>
    </source>
</evidence>
<accession>A0ABV6F8I0</accession>
<proteinExistence type="predicted"/>
<name>A0ABV6F8I0_9MICC</name>
<comment type="caution">
    <text evidence="4">The sequence shown here is derived from an EMBL/GenBank/DDBJ whole genome shotgun (WGS) entry which is preliminary data.</text>
</comment>
<protein>
    <submittedName>
        <fullName evidence="4">Enoyl-CoA hydratase/isomerase family protein</fullName>
    </submittedName>
</protein>
<dbReference type="PANTHER" id="PTHR43684">
    <property type="match status" value="1"/>
</dbReference>
<evidence type="ECO:0000313" key="5">
    <source>
        <dbReference type="Proteomes" id="UP001589766"/>
    </source>
</evidence>
<dbReference type="CDD" id="cd06558">
    <property type="entry name" value="crotonase-like"/>
    <property type="match status" value="1"/>
</dbReference>
<evidence type="ECO:0000256" key="1">
    <source>
        <dbReference type="ARBA" id="ARBA00004275"/>
    </source>
</evidence>
<comment type="subcellular location">
    <subcellularLocation>
        <location evidence="1">Peroxisome</location>
    </subcellularLocation>
</comment>
<dbReference type="SUPFAM" id="SSF52096">
    <property type="entry name" value="ClpP/crotonase"/>
    <property type="match status" value="1"/>
</dbReference>
<dbReference type="PANTHER" id="PTHR43684:SF1">
    <property type="entry name" value="ENOYL-COA DELTA ISOMERASE 2"/>
    <property type="match status" value="1"/>
</dbReference>
<keyword evidence="2" id="KW-0576">Peroxisome</keyword>
<sequence length="189" mass="20595">MGASIASRSSDSARRHLLLAVTRIPQPLEPVPCLNNSVAPSSSRHQRTRQANKTRWRGCCTGEFLEKPGEFGQPSRAVQRPYFLPRVVGPRRAAQMCLAGKIVGAQEALDWGLVSEVVEKERLQERAGELARDLVASAEVIGPTKKLLSPGEPVTYERHLENELESIAAMASSAGTQAKIARFAERTPA</sequence>
<reference evidence="4 5" key="1">
    <citation type="submission" date="2024-09" db="EMBL/GenBank/DDBJ databases">
        <authorList>
            <person name="Sun Q."/>
            <person name="Mori K."/>
        </authorList>
    </citation>
    <scope>NUCLEOTIDE SEQUENCE [LARGE SCALE GENOMIC DNA]</scope>
    <source>
        <strain evidence="4 5">CCM 7609</strain>
    </source>
</reference>